<dbReference type="STRING" id="47678.ERS852494_02999"/>
<dbReference type="SUPFAM" id="SSF48208">
    <property type="entry name" value="Six-hairpin glycosidases"/>
    <property type="match status" value="1"/>
</dbReference>
<dbReference type="PANTHER" id="PTHR36845:SF1">
    <property type="entry name" value="HYDROLASE, PUTATIVE (AFU_ORTHOLOGUE AFUA_7G05090)-RELATED"/>
    <property type="match status" value="1"/>
</dbReference>
<evidence type="ECO:0000313" key="8">
    <source>
        <dbReference type="EMBL" id="MDO6356784.1"/>
    </source>
</evidence>
<feature type="binding site" evidence="4">
    <location>
        <position position="269"/>
    </location>
    <ligand>
        <name>substrate</name>
    </ligand>
</feature>
<evidence type="ECO:0000256" key="4">
    <source>
        <dbReference type="PIRSR" id="PIRSR610905-2"/>
    </source>
</evidence>
<evidence type="ECO:0000313" key="9">
    <source>
        <dbReference type="Proteomes" id="UP000095657"/>
    </source>
</evidence>
<accession>A0A174QV57</accession>
<reference evidence="6 9" key="1">
    <citation type="submission" date="2015-09" db="EMBL/GenBank/DDBJ databases">
        <authorList>
            <consortium name="Pathogen Informatics"/>
        </authorList>
    </citation>
    <scope>NUCLEOTIDE SEQUENCE [LARGE SCALE GENOMIC DNA]</scope>
    <source>
        <strain evidence="6 9">2789STDY5834880</strain>
    </source>
</reference>
<dbReference type="InterPro" id="IPR052369">
    <property type="entry name" value="UG_Glycosaminoglycan_Hydrolase"/>
</dbReference>
<dbReference type="AlphaFoldDB" id="A0A174QV57"/>
<dbReference type="EC" id="3.2.1.179" evidence="6"/>
<evidence type="ECO:0000256" key="5">
    <source>
        <dbReference type="SAM" id="SignalP"/>
    </source>
</evidence>
<feature type="binding site" evidence="4">
    <location>
        <position position="193"/>
    </location>
    <ligand>
        <name>substrate</name>
    </ligand>
</feature>
<reference evidence="8" key="3">
    <citation type="submission" date="2023-07" db="EMBL/GenBank/DDBJ databases">
        <title>Whole Genome Sequencing of Colonoscopy isolates.</title>
        <authorList>
            <person name="Surve S.V."/>
            <person name="Valls R.A."/>
            <person name="Barrak K.E."/>
            <person name="Gardner T.B."/>
            <person name="O'Toole G.A."/>
        </authorList>
    </citation>
    <scope>NUCLEOTIDE SEQUENCE</scope>
    <source>
        <strain evidence="8">GP0119</strain>
    </source>
</reference>
<feature type="binding site" evidence="4">
    <location>
        <position position="128"/>
    </location>
    <ligand>
        <name>substrate</name>
    </ligand>
</feature>
<dbReference type="InterPro" id="IPR008928">
    <property type="entry name" value="6-hairpin_glycosidase_sf"/>
</dbReference>
<dbReference type="Proteomes" id="UP001170023">
    <property type="component" value="Unassembled WGS sequence"/>
</dbReference>
<keyword evidence="6" id="KW-0326">Glycosidase</keyword>
<dbReference type="Gene3D" id="1.50.10.10">
    <property type="match status" value="1"/>
</dbReference>
<feature type="binding site" evidence="4">
    <location>
        <position position="251"/>
    </location>
    <ligand>
        <name>substrate</name>
    </ligand>
</feature>
<evidence type="ECO:0000256" key="1">
    <source>
        <dbReference type="ARBA" id="ARBA00022801"/>
    </source>
</evidence>
<evidence type="ECO:0000313" key="7">
    <source>
        <dbReference type="EMBL" id="KAA5494970.1"/>
    </source>
</evidence>
<comment type="similarity">
    <text evidence="2">Belongs to the glycosyl hydrolase 88 family.</text>
</comment>
<dbReference type="Proteomes" id="UP000491168">
    <property type="component" value="Unassembled WGS sequence"/>
</dbReference>
<feature type="chain" id="PRO_5042683544" evidence="5">
    <location>
        <begin position="35"/>
        <end position="432"/>
    </location>
</feature>
<keyword evidence="1 6" id="KW-0378">Hydrolase</keyword>
<feature type="active site" description="Proton donor" evidence="3">
    <location>
        <position position="193"/>
    </location>
</feature>
<dbReference type="PANTHER" id="PTHR36845">
    <property type="entry name" value="HYDROLASE, PUTATIVE (AFU_ORTHOLOGUE AFUA_7G05090)-RELATED"/>
    <property type="match status" value="1"/>
</dbReference>
<keyword evidence="5" id="KW-0732">Signal</keyword>
<evidence type="ECO:0000256" key="3">
    <source>
        <dbReference type="PIRSR" id="PIRSR610905-1"/>
    </source>
</evidence>
<feature type="signal peptide" evidence="5">
    <location>
        <begin position="1"/>
        <end position="34"/>
    </location>
</feature>
<feature type="binding site" evidence="4">
    <location>
        <position position="265"/>
    </location>
    <ligand>
        <name>substrate</name>
    </ligand>
</feature>
<protein>
    <submittedName>
        <fullName evidence="8">Glycoside hydrolase family 88 protein</fullName>
    </submittedName>
    <submittedName>
        <fullName evidence="7">Glycosyl hydrolase family 88</fullName>
    </submittedName>
    <submittedName>
        <fullName evidence="6">Unsaturated glucuronylhydrolase</fullName>
        <ecNumber evidence="6">3.2.1.179</ecNumber>
    </submittedName>
</protein>
<organism evidence="6 9">
    <name type="scientific">Bacteroides caccae</name>
    <dbReference type="NCBI Taxonomy" id="47678"/>
    <lineage>
        <taxon>Bacteria</taxon>
        <taxon>Pseudomonadati</taxon>
        <taxon>Bacteroidota</taxon>
        <taxon>Bacteroidia</taxon>
        <taxon>Bacteroidales</taxon>
        <taxon>Bacteroidaceae</taxon>
        <taxon>Bacteroides</taxon>
    </lineage>
</organism>
<gene>
    <name evidence="6" type="primary">ugl_5</name>
    <name evidence="6" type="ORF">ERS852494_02999</name>
    <name evidence="7" type="ORF">F2Y35_01900</name>
    <name evidence="8" type="ORF">Q4469_03590</name>
</gene>
<dbReference type="Proteomes" id="UP000095657">
    <property type="component" value="Unassembled WGS sequence"/>
</dbReference>
<reference evidence="7 10" key="2">
    <citation type="journal article" date="2019" name="Nat. Med.">
        <title>A library of human gut bacterial isolates paired with longitudinal multiomics data enables mechanistic microbiome research.</title>
        <authorList>
            <person name="Poyet M."/>
            <person name="Groussin M."/>
            <person name="Gibbons S.M."/>
            <person name="Avila-Pacheco J."/>
            <person name="Jiang X."/>
            <person name="Kearney S.M."/>
            <person name="Perrotta A.R."/>
            <person name="Berdy B."/>
            <person name="Zhao S."/>
            <person name="Lieberman T.D."/>
            <person name="Swanson P.K."/>
            <person name="Smith M."/>
            <person name="Roesemann S."/>
            <person name="Alexander J.E."/>
            <person name="Rich S.A."/>
            <person name="Livny J."/>
            <person name="Vlamakis H."/>
            <person name="Clish C."/>
            <person name="Bullock K."/>
            <person name="Deik A."/>
            <person name="Scott J."/>
            <person name="Pierce K.A."/>
            <person name="Xavier R.J."/>
            <person name="Alm E.J."/>
        </authorList>
    </citation>
    <scope>NUCLEOTIDE SEQUENCE [LARGE SCALE GENOMIC DNA]</scope>
    <source>
        <strain evidence="7 10">BIOML-A21</strain>
    </source>
</reference>
<dbReference type="GO" id="GO:0052757">
    <property type="term" value="F:chondroitin hydrolase activity"/>
    <property type="evidence" value="ECO:0007669"/>
    <property type="project" value="TreeGrafter"/>
</dbReference>
<name>A0A174QV57_9BACE</name>
<evidence type="ECO:0000256" key="2">
    <source>
        <dbReference type="ARBA" id="ARBA00038358"/>
    </source>
</evidence>
<dbReference type="InterPro" id="IPR010905">
    <property type="entry name" value="Glyco_hydro_88"/>
</dbReference>
<sequence length="432" mass="49829">MKNKVQRHFPYLKKNKLLLLGAITVLVCSSNALAQNNGNKLVSDNFDFAKRQMVHMLENIPQGEAKMPHSINGKGNTSCRSIYWWTSGFFPGILWYINEYTGDKTFESFAKKWTEKLEPVKTFKGNHDIGFMMYCSFGNAYRLTQNEKYKDILIQSAYSLATRFNPQVGTIKSWDSWRSWENKHVFKYPVIIDNMMNLELLFWASKATGDPSFRNIAISHAEKTMKYQIRKDGSSYHLACYDPETGNFIKGETSQGYSNESTWSRGQGWGIYGFTLCYRETKDPRFLKTAQRMADYYINHPNLPSDKIPWWDFDTHRPGFIPGKFSKTNKYIQNYRDASAASVTASALLELSSYVKDDKKKIYTETALQILTSLSSPEYRAEEGKNGNFILKHSTGAIPHGSEVDVPLIYADYYFLEALLRYNRMINNKPIL</sequence>
<evidence type="ECO:0000313" key="6">
    <source>
        <dbReference type="EMBL" id="CUP75801.1"/>
    </source>
</evidence>
<dbReference type="GO" id="GO:0000272">
    <property type="term" value="P:polysaccharide catabolic process"/>
    <property type="evidence" value="ECO:0007669"/>
    <property type="project" value="TreeGrafter"/>
</dbReference>
<dbReference type="RefSeq" id="WP_055172849.1">
    <property type="nucleotide sequence ID" value="NZ_CZAI01000007.1"/>
</dbReference>
<dbReference type="InterPro" id="IPR012341">
    <property type="entry name" value="6hp_glycosidase-like_sf"/>
</dbReference>
<evidence type="ECO:0000313" key="10">
    <source>
        <dbReference type="Proteomes" id="UP000491168"/>
    </source>
</evidence>
<dbReference type="Pfam" id="PF07470">
    <property type="entry name" value="Glyco_hydro_88"/>
    <property type="match status" value="1"/>
</dbReference>
<dbReference type="EMBL" id="VVYF01000002">
    <property type="protein sequence ID" value="KAA5494970.1"/>
    <property type="molecule type" value="Genomic_DNA"/>
</dbReference>
<proteinExistence type="inferred from homology"/>
<feature type="active site" description="Nucleophile" evidence="3">
    <location>
        <position position="128"/>
    </location>
</feature>
<feature type="binding site" evidence="4">
    <location>
        <position position="253"/>
    </location>
    <ligand>
        <name>substrate</name>
    </ligand>
</feature>
<dbReference type="EMBL" id="CZAI01000007">
    <property type="protein sequence ID" value="CUP75801.1"/>
    <property type="molecule type" value="Genomic_DNA"/>
</dbReference>
<dbReference type="EMBL" id="JAUONL010000002">
    <property type="protein sequence ID" value="MDO6356784.1"/>
    <property type="molecule type" value="Genomic_DNA"/>
</dbReference>